<keyword evidence="3" id="KW-1185">Reference proteome</keyword>
<keyword evidence="1" id="KW-0732">Signal</keyword>
<gene>
    <name evidence="2" type="ORF">C2845_PM01G38820</name>
</gene>
<evidence type="ECO:0000313" key="3">
    <source>
        <dbReference type="Proteomes" id="UP000275267"/>
    </source>
</evidence>
<dbReference type="AlphaFoldDB" id="A0A3L6TM56"/>
<protein>
    <submittedName>
        <fullName evidence="2">Uncharacterized protein</fullName>
    </submittedName>
</protein>
<proteinExistence type="predicted"/>
<evidence type="ECO:0000256" key="1">
    <source>
        <dbReference type="SAM" id="SignalP"/>
    </source>
</evidence>
<evidence type="ECO:0000313" key="2">
    <source>
        <dbReference type="EMBL" id="RLN40611.1"/>
    </source>
</evidence>
<feature type="chain" id="PRO_5018106196" evidence="1">
    <location>
        <begin position="27"/>
        <end position="52"/>
    </location>
</feature>
<organism evidence="2 3">
    <name type="scientific">Panicum miliaceum</name>
    <name type="common">Proso millet</name>
    <name type="synonym">Broomcorn millet</name>
    <dbReference type="NCBI Taxonomy" id="4540"/>
    <lineage>
        <taxon>Eukaryota</taxon>
        <taxon>Viridiplantae</taxon>
        <taxon>Streptophyta</taxon>
        <taxon>Embryophyta</taxon>
        <taxon>Tracheophyta</taxon>
        <taxon>Spermatophyta</taxon>
        <taxon>Magnoliopsida</taxon>
        <taxon>Liliopsida</taxon>
        <taxon>Poales</taxon>
        <taxon>Poaceae</taxon>
        <taxon>PACMAD clade</taxon>
        <taxon>Panicoideae</taxon>
        <taxon>Panicodae</taxon>
        <taxon>Paniceae</taxon>
        <taxon>Panicinae</taxon>
        <taxon>Panicum</taxon>
        <taxon>Panicum sect. Panicum</taxon>
    </lineage>
</organism>
<reference evidence="3" key="1">
    <citation type="journal article" date="2019" name="Nat. Commun.">
        <title>The genome of broomcorn millet.</title>
        <authorList>
            <person name="Zou C."/>
            <person name="Miki D."/>
            <person name="Li D."/>
            <person name="Tang Q."/>
            <person name="Xiao L."/>
            <person name="Rajput S."/>
            <person name="Deng P."/>
            <person name="Jia W."/>
            <person name="Huang R."/>
            <person name="Zhang M."/>
            <person name="Sun Y."/>
            <person name="Hu J."/>
            <person name="Fu X."/>
            <person name="Schnable P.S."/>
            <person name="Li F."/>
            <person name="Zhang H."/>
            <person name="Feng B."/>
            <person name="Zhu X."/>
            <person name="Liu R."/>
            <person name="Schnable J.C."/>
            <person name="Zhu J.-K."/>
            <person name="Zhang H."/>
        </authorList>
    </citation>
    <scope>NUCLEOTIDE SEQUENCE [LARGE SCALE GENOMIC DNA]</scope>
</reference>
<dbReference type="Proteomes" id="UP000275267">
    <property type="component" value="Unassembled WGS sequence"/>
</dbReference>
<comment type="caution">
    <text evidence="2">The sequence shown here is derived from an EMBL/GenBank/DDBJ whole genome shotgun (WGS) entry which is preliminary data.</text>
</comment>
<feature type="signal peptide" evidence="1">
    <location>
        <begin position="1"/>
        <end position="26"/>
    </location>
</feature>
<accession>A0A3L6TM56</accession>
<dbReference type="EMBL" id="PQIB02000001">
    <property type="protein sequence ID" value="RLN40611.1"/>
    <property type="molecule type" value="Genomic_DNA"/>
</dbReference>
<sequence>MATARAVAAMAMFLLVALSASHMASSLRPGAGLGVCRASGYLPGRTVHAVYG</sequence>
<name>A0A3L6TM56_PANMI</name>